<proteinExistence type="predicted"/>
<protein>
    <submittedName>
        <fullName evidence="2">NYN domain-containing protein</fullName>
    </submittedName>
</protein>
<gene>
    <name evidence="2" type="ORF">KJP28_16810</name>
</gene>
<dbReference type="Pfam" id="PF01936">
    <property type="entry name" value="NYN"/>
    <property type="match status" value="1"/>
</dbReference>
<evidence type="ECO:0000259" key="1">
    <source>
        <dbReference type="Pfam" id="PF01936"/>
    </source>
</evidence>
<dbReference type="RefSeq" id="WP_218393788.1">
    <property type="nucleotide sequence ID" value="NZ_JAHUZE010000004.1"/>
</dbReference>
<organism evidence="2 3">
    <name type="scientific">Maritimibacter dapengensis</name>
    <dbReference type="NCBI Taxonomy" id="2836868"/>
    <lineage>
        <taxon>Bacteria</taxon>
        <taxon>Pseudomonadati</taxon>
        <taxon>Pseudomonadota</taxon>
        <taxon>Alphaproteobacteria</taxon>
        <taxon>Rhodobacterales</taxon>
        <taxon>Roseobacteraceae</taxon>
        <taxon>Maritimibacter</taxon>
    </lineage>
</organism>
<evidence type="ECO:0000313" key="3">
    <source>
        <dbReference type="Proteomes" id="UP000756530"/>
    </source>
</evidence>
<dbReference type="Proteomes" id="UP000756530">
    <property type="component" value="Unassembled WGS sequence"/>
</dbReference>
<accession>A0ABS6T5T8</accession>
<dbReference type="EMBL" id="JAHUZE010000004">
    <property type="protein sequence ID" value="MBV7380588.1"/>
    <property type="molecule type" value="Genomic_DNA"/>
</dbReference>
<name>A0ABS6T5T8_9RHOB</name>
<feature type="domain" description="NYN" evidence="1">
    <location>
        <begin position="143"/>
        <end position="199"/>
    </location>
</feature>
<sequence>MTKVAILIDGGYFLKRLRTVRPTTNREDAAAVCRDISRLVTSHLKQINKIERAAHPRALLYRSFYYDARPYLDKGHLPISAKGIDYAKTDRAKFHLALHDNLRRTSNMAVRLGEVRRDPDSLWELKPSVLRDLLKKNRDFADLTDDDFRPTFRQNAVDMRIGLDIASITLKRQADMIVLVAGDSDFVPAAKLARREGIKFVLDPLWRKVDENLFEHIDGLRSGFPKPQPKPEPKAKA</sequence>
<keyword evidence="3" id="KW-1185">Reference proteome</keyword>
<reference evidence="2 3" key="1">
    <citation type="submission" date="2021-05" db="EMBL/GenBank/DDBJ databases">
        <title>Culturable bacteria isolated from Daya Bay.</title>
        <authorList>
            <person name="Zheng W."/>
            <person name="Yu S."/>
            <person name="Huang Y."/>
        </authorList>
    </citation>
    <scope>NUCLEOTIDE SEQUENCE [LARGE SCALE GENOMIC DNA]</scope>
    <source>
        <strain evidence="2 3">DP4N28-5</strain>
    </source>
</reference>
<evidence type="ECO:0000313" key="2">
    <source>
        <dbReference type="EMBL" id="MBV7380588.1"/>
    </source>
</evidence>
<comment type="caution">
    <text evidence="2">The sequence shown here is derived from an EMBL/GenBank/DDBJ whole genome shotgun (WGS) entry which is preliminary data.</text>
</comment>
<dbReference type="CDD" id="cd18722">
    <property type="entry name" value="PIN_NicB-like"/>
    <property type="match status" value="1"/>
</dbReference>
<dbReference type="InterPro" id="IPR021139">
    <property type="entry name" value="NYN"/>
</dbReference>